<dbReference type="InterPro" id="IPR029058">
    <property type="entry name" value="AB_hydrolase_fold"/>
</dbReference>
<dbReference type="SUPFAM" id="SSF53474">
    <property type="entry name" value="alpha/beta-Hydrolases"/>
    <property type="match status" value="1"/>
</dbReference>
<keyword evidence="3" id="KW-1185">Reference proteome</keyword>
<sequence length="275" mass="30026">MSSHKPTVIVAHGAFHEPAHFVPLATVLVSKGYRVISVWLPSGHYEKLNQPVPKGLVEDIDAIRGPALFELNKNPNTDVLILAHSYSSLPGSAACQGLDKDARRSAGHNNGIAGLLAISGLLVPAGKSTVEWAAGWTGHQIVPTMTFHETTTQDGHKFTFTVPRESPGPVEFFYHDVPADEAQKWASMLKPFVFDGHHAPVPYAGYLVVPTYFLVCEDDRALPADVQRYIVNEASKQMPEGKEVIVTSIQSGHSPFLSRVEETADWVRRCAGEKV</sequence>
<proteinExistence type="predicted"/>
<organism evidence="2 3">
    <name type="scientific">Vermiconidia calcicola</name>
    <dbReference type="NCBI Taxonomy" id="1690605"/>
    <lineage>
        <taxon>Eukaryota</taxon>
        <taxon>Fungi</taxon>
        <taxon>Dikarya</taxon>
        <taxon>Ascomycota</taxon>
        <taxon>Pezizomycotina</taxon>
        <taxon>Dothideomycetes</taxon>
        <taxon>Dothideomycetidae</taxon>
        <taxon>Mycosphaerellales</taxon>
        <taxon>Extremaceae</taxon>
        <taxon>Vermiconidia</taxon>
    </lineage>
</organism>
<evidence type="ECO:0000313" key="2">
    <source>
        <dbReference type="EMBL" id="KAK5532928.1"/>
    </source>
</evidence>
<evidence type="ECO:0000259" key="1">
    <source>
        <dbReference type="Pfam" id="PF12697"/>
    </source>
</evidence>
<dbReference type="EMBL" id="JAXLQG010000014">
    <property type="protein sequence ID" value="KAK5532928.1"/>
    <property type="molecule type" value="Genomic_DNA"/>
</dbReference>
<dbReference type="PANTHER" id="PTHR37017">
    <property type="entry name" value="AB HYDROLASE-1 DOMAIN-CONTAINING PROTEIN-RELATED"/>
    <property type="match status" value="1"/>
</dbReference>
<dbReference type="InterPro" id="IPR000073">
    <property type="entry name" value="AB_hydrolase_1"/>
</dbReference>
<dbReference type="InterPro" id="IPR052897">
    <property type="entry name" value="Sec-Metab_Biosynth_Hydrolase"/>
</dbReference>
<dbReference type="Pfam" id="PF12697">
    <property type="entry name" value="Abhydrolase_6"/>
    <property type="match status" value="1"/>
</dbReference>
<dbReference type="AlphaFoldDB" id="A0AAV9Q304"/>
<accession>A0AAV9Q304</accession>
<name>A0AAV9Q304_9PEZI</name>
<dbReference type="Gene3D" id="3.40.50.1820">
    <property type="entry name" value="alpha/beta hydrolase"/>
    <property type="match status" value="1"/>
</dbReference>
<evidence type="ECO:0000313" key="3">
    <source>
        <dbReference type="Proteomes" id="UP001345827"/>
    </source>
</evidence>
<comment type="caution">
    <text evidence="2">The sequence shown here is derived from an EMBL/GenBank/DDBJ whole genome shotgun (WGS) entry which is preliminary data.</text>
</comment>
<gene>
    <name evidence="2" type="ORF">LTR25_007632</name>
</gene>
<reference evidence="2 3" key="1">
    <citation type="submission" date="2023-06" db="EMBL/GenBank/DDBJ databases">
        <title>Black Yeasts Isolated from many extreme environments.</title>
        <authorList>
            <person name="Coleine C."/>
            <person name="Stajich J.E."/>
            <person name="Selbmann L."/>
        </authorList>
    </citation>
    <scope>NUCLEOTIDE SEQUENCE [LARGE SCALE GENOMIC DNA]</scope>
    <source>
        <strain evidence="2 3">CCFEE 5887</strain>
    </source>
</reference>
<dbReference type="PANTHER" id="PTHR37017:SF11">
    <property type="entry name" value="ESTERASE_LIPASE_THIOESTERASE DOMAIN-CONTAINING PROTEIN"/>
    <property type="match status" value="1"/>
</dbReference>
<dbReference type="Proteomes" id="UP001345827">
    <property type="component" value="Unassembled WGS sequence"/>
</dbReference>
<feature type="domain" description="AB hydrolase-1" evidence="1">
    <location>
        <begin position="8"/>
        <end position="265"/>
    </location>
</feature>
<protein>
    <recommendedName>
        <fullName evidence="1">AB hydrolase-1 domain-containing protein</fullName>
    </recommendedName>
</protein>